<evidence type="ECO:0000313" key="1">
    <source>
        <dbReference type="EMBL" id="AAW27529.1"/>
    </source>
</evidence>
<proteinExistence type="evidence at transcript level"/>
<protein>
    <submittedName>
        <fullName evidence="1">SJCHGC03639 protein</fullName>
    </submittedName>
</protein>
<reference evidence="1" key="2">
    <citation type="journal article" date="2006" name="PLoS Pathog.">
        <title>New perspectives on host-parasite interplay by comparative transcriptomic and proteomic analyses of Schistosoma japonicum.</title>
        <authorList>
            <person name="Liu F."/>
            <person name="Lu J."/>
            <person name="Hu W."/>
            <person name="Wang S.Y."/>
            <person name="Cui S.J."/>
            <person name="Chi M."/>
            <person name="Yan Q."/>
            <person name="Wang X.R."/>
            <person name="Song H.D."/>
            <person name="Xu X.N."/>
            <person name="Wang J.J."/>
            <person name="Zhang X.L."/>
            <person name="Zhang X."/>
            <person name="Wang Z.Q."/>
            <person name="Xue C.L."/>
            <person name="Brindley P.J."/>
            <person name="McManus D.P."/>
            <person name="Yang P.Y."/>
            <person name="Feng Z."/>
            <person name="Chen Z."/>
            <person name="Han Z.G."/>
        </authorList>
    </citation>
    <scope>NUCLEOTIDE SEQUENCE</scope>
</reference>
<reference evidence="1" key="1">
    <citation type="submission" date="2004-11" db="EMBL/GenBank/DDBJ databases">
        <title>The full-length cDNA sequences of Schistosoma japonicum genes.</title>
        <authorList>
            <person name="Han Z."/>
        </authorList>
    </citation>
    <scope>NUCLEOTIDE SEQUENCE</scope>
</reference>
<name>Q5D9H7_SCHJA</name>
<dbReference type="EMBL" id="AY815797">
    <property type="protein sequence ID" value="AAW27529.1"/>
    <property type="molecule type" value="mRNA"/>
</dbReference>
<dbReference type="AlphaFoldDB" id="Q5D9H7"/>
<accession>Q5D9H7</accession>
<organism evidence="1">
    <name type="scientific">Schistosoma japonicum</name>
    <name type="common">Blood fluke</name>
    <dbReference type="NCBI Taxonomy" id="6182"/>
    <lineage>
        <taxon>Eukaryota</taxon>
        <taxon>Metazoa</taxon>
        <taxon>Spiralia</taxon>
        <taxon>Lophotrochozoa</taxon>
        <taxon>Platyhelminthes</taxon>
        <taxon>Trematoda</taxon>
        <taxon>Digenea</taxon>
        <taxon>Strigeidida</taxon>
        <taxon>Schistosomatoidea</taxon>
        <taxon>Schistosomatidae</taxon>
        <taxon>Schistosoma</taxon>
    </lineage>
</organism>
<sequence length="108" mass="11611">MLFSNDRPTDPAGFEEFNNASNAGFSLLALVSPVTKCESEIGALEFEECNIEGKGKLCDAAAAAARATARLFGVDQRARSCGWTEFWRAAAATCNAANARGEFEVDRR</sequence>